<sequence length="115" mass="12989">MKREKLIILAVVLLPLFLVLLLCVESSENWNVFSANGEMQESYVTLASEVQSGKYTNTQIAEKFKSLAEAEKKISNGAKLIQSSYYFWSFLFVVIAALQLMVLFRALDAHNNHGQ</sequence>
<dbReference type="EMBL" id="JACASI010000007">
    <property type="protein sequence ID" value="MCQ3827864.1"/>
    <property type="molecule type" value="Genomic_DNA"/>
</dbReference>
<accession>A0ABT1NYT5</accession>
<evidence type="ECO:0000256" key="1">
    <source>
        <dbReference type="SAM" id="Phobius"/>
    </source>
</evidence>
<proteinExistence type="predicted"/>
<evidence type="ECO:0000313" key="3">
    <source>
        <dbReference type="Proteomes" id="UP001205566"/>
    </source>
</evidence>
<dbReference type="RefSeq" id="WP_255872799.1">
    <property type="nucleotide sequence ID" value="NZ_JACASI010000007.1"/>
</dbReference>
<feature type="transmembrane region" description="Helical" evidence="1">
    <location>
        <begin position="85"/>
        <end position="107"/>
    </location>
</feature>
<comment type="caution">
    <text evidence="2">The sequence shown here is derived from an EMBL/GenBank/DDBJ whole genome shotgun (WGS) entry which is preliminary data.</text>
</comment>
<keyword evidence="1" id="KW-1133">Transmembrane helix</keyword>
<reference evidence="2" key="1">
    <citation type="thesis" date="2020" institute="Technische Universitat Dresden" country="Dresden, Germany">
        <title>The Agarolytic System of Microbulbifer elongatus PORT2, Isolated from Batu Karas, Pangandaran West Java Indonesia.</title>
        <authorList>
            <person name="Anggraeni S.R."/>
        </authorList>
    </citation>
    <scope>NUCLEOTIDE SEQUENCE</scope>
    <source>
        <strain evidence="2">PORT2</strain>
    </source>
</reference>
<gene>
    <name evidence="2" type="ORF">HXX02_00240</name>
</gene>
<name>A0ABT1NYT5_9GAMM</name>
<keyword evidence="1" id="KW-0472">Membrane</keyword>
<evidence type="ECO:0000313" key="2">
    <source>
        <dbReference type="EMBL" id="MCQ3827864.1"/>
    </source>
</evidence>
<keyword evidence="3" id="KW-1185">Reference proteome</keyword>
<keyword evidence="1" id="KW-0812">Transmembrane</keyword>
<dbReference type="Proteomes" id="UP001205566">
    <property type="component" value="Unassembled WGS sequence"/>
</dbReference>
<organism evidence="2 3">
    <name type="scientific">Microbulbifer elongatus</name>
    <dbReference type="NCBI Taxonomy" id="86173"/>
    <lineage>
        <taxon>Bacteria</taxon>
        <taxon>Pseudomonadati</taxon>
        <taxon>Pseudomonadota</taxon>
        <taxon>Gammaproteobacteria</taxon>
        <taxon>Cellvibrionales</taxon>
        <taxon>Microbulbiferaceae</taxon>
        <taxon>Microbulbifer</taxon>
    </lineage>
</organism>
<protein>
    <submittedName>
        <fullName evidence="2">Uncharacterized protein</fullName>
    </submittedName>
</protein>